<name>A0AAV1XHV3_LUPLU</name>
<evidence type="ECO:0000313" key="1">
    <source>
        <dbReference type="EMBL" id="CAL0321385.1"/>
    </source>
</evidence>
<comment type="caution">
    <text evidence="1">The sequence shown here is derived from an EMBL/GenBank/DDBJ whole genome shotgun (WGS) entry which is preliminary data.</text>
</comment>
<keyword evidence="2" id="KW-1185">Reference proteome</keyword>
<proteinExistence type="predicted"/>
<protein>
    <submittedName>
        <fullName evidence="1">Uncharacterized protein</fullName>
    </submittedName>
</protein>
<dbReference type="PANTHER" id="PTHR34553:SF4">
    <property type="entry name" value="G1_S-SPECIFIC CYCLIN-E PROTEIN"/>
    <property type="match status" value="1"/>
</dbReference>
<sequence>MTLHGFIVFEVAWNNVRGINYFNELQTDTSLAIEAKLMKRWEFDSIAQAASCMSSWFSGTLSEQLLLKEHLDSASGEIFYDAGKDFPGTVSVDDEDDDTMCTDILTSIGVYSDDTEETNDLLHTPLPSGPNKRRKLMNSLSADVELHNPEGLLEHAEAATISKWYPMQGPVNREVNVDTSCSGSQRSCHF</sequence>
<dbReference type="AlphaFoldDB" id="A0AAV1XHV3"/>
<accession>A0AAV1XHV3</accession>
<reference evidence="1 2" key="1">
    <citation type="submission" date="2024-03" db="EMBL/GenBank/DDBJ databases">
        <authorList>
            <person name="Martinez-Hernandez J."/>
        </authorList>
    </citation>
    <scope>NUCLEOTIDE SEQUENCE [LARGE SCALE GENOMIC DNA]</scope>
</reference>
<organism evidence="1 2">
    <name type="scientific">Lupinus luteus</name>
    <name type="common">European yellow lupine</name>
    <dbReference type="NCBI Taxonomy" id="3873"/>
    <lineage>
        <taxon>Eukaryota</taxon>
        <taxon>Viridiplantae</taxon>
        <taxon>Streptophyta</taxon>
        <taxon>Embryophyta</taxon>
        <taxon>Tracheophyta</taxon>
        <taxon>Spermatophyta</taxon>
        <taxon>Magnoliopsida</taxon>
        <taxon>eudicotyledons</taxon>
        <taxon>Gunneridae</taxon>
        <taxon>Pentapetalae</taxon>
        <taxon>rosids</taxon>
        <taxon>fabids</taxon>
        <taxon>Fabales</taxon>
        <taxon>Fabaceae</taxon>
        <taxon>Papilionoideae</taxon>
        <taxon>50 kb inversion clade</taxon>
        <taxon>genistoids sensu lato</taxon>
        <taxon>core genistoids</taxon>
        <taxon>Genisteae</taxon>
        <taxon>Lupinus</taxon>
    </lineage>
</organism>
<dbReference type="PANTHER" id="PTHR34553">
    <property type="entry name" value="OS05G0597400 PROTEIN"/>
    <property type="match status" value="1"/>
</dbReference>
<gene>
    <name evidence="1" type="ORF">LLUT_LOCUS22445</name>
</gene>
<dbReference type="EMBL" id="CAXHTB010000015">
    <property type="protein sequence ID" value="CAL0321385.1"/>
    <property type="molecule type" value="Genomic_DNA"/>
</dbReference>
<dbReference type="Proteomes" id="UP001497480">
    <property type="component" value="Unassembled WGS sequence"/>
</dbReference>
<evidence type="ECO:0000313" key="2">
    <source>
        <dbReference type="Proteomes" id="UP001497480"/>
    </source>
</evidence>